<dbReference type="RefSeq" id="YP_009604317.1">
    <property type="nucleotide sequence ID" value="NC_041964.1"/>
</dbReference>
<sequence>MANPENQAIQNLHTKLPSFIHREKMSNPYSNGTADVWYAAWPCDLWVEYKFLAKPPQRAVTLDLSDNQRIWLADKYRKGRAVAVVLLFPAKFGGVIYTHLSWGERKIQLPAPDADHIIKRELIAEFIVRSCTCAAFNSSLVYRGEDRSVAVPDRRIFRGDIPHYSEPT</sequence>
<name>A0A0S3UFP6_9CAUD</name>
<keyword evidence="2" id="KW-1185">Reference proteome</keyword>
<dbReference type="EMBL" id="LC102729">
    <property type="protein sequence ID" value="BAU16345.1"/>
    <property type="molecule type" value="Genomic_DNA"/>
</dbReference>
<organism evidence="1 2">
    <name type="scientific">Pseudomonas phage phiR18</name>
    <dbReference type="NCBI Taxonomy" id="1752027"/>
    <lineage>
        <taxon>Viruses</taxon>
        <taxon>Duplodnaviria</taxon>
        <taxon>Heunggongvirae</taxon>
        <taxon>Uroviricota</taxon>
        <taxon>Caudoviricetes</taxon>
        <taxon>Kochitakasuvirus</taxon>
        <taxon>Kochitakasuvirus R18</taxon>
    </lineage>
</organism>
<accession>A0A0S3UFP6</accession>
<dbReference type="KEGG" id="vg:40080211"/>
<dbReference type="GeneID" id="40080211"/>
<evidence type="ECO:0000313" key="1">
    <source>
        <dbReference type="EMBL" id="BAU16345.1"/>
    </source>
</evidence>
<reference evidence="1" key="1">
    <citation type="journal article" date="2016" name="Genome Announc.">
        <title>Complete Genome Sequences of Broad-Host-Range Pseudomonas aeruginosa Bacteriophages phiR18 and phiS12-1.</title>
        <authorList>
            <person name="Furusawa T."/>
            <person name="Iwano H."/>
            <person name="Higuchi H."/>
            <person name="Usui M."/>
            <person name="Maruyama F."/>
            <person name="Nakagawa I."/>
            <person name="Yokota H."/>
            <person name="Tamura Y."/>
        </authorList>
    </citation>
    <scope>NUCLEOTIDE SEQUENCE [LARGE SCALE GENOMIC DNA]</scope>
</reference>
<proteinExistence type="predicted"/>
<protein>
    <submittedName>
        <fullName evidence="1">Uncharacterized protein</fullName>
    </submittedName>
</protein>
<dbReference type="Proteomes" id="UP000221614">
    <property type="component" value="Segment"/>
</dbReference>
<evidence type="ECO:0000313" key="2">
    <source>
        <dbReference type="Proteomes" id="UP000221614"/>
    </source>
</evidence>